<keyword evidence="3" id="KW-1185">Reference proteome</keyword>
<evidence type="ECO:0000313" key="3">
    <source>
        <dbReference type="Proteomes" id="UP000676649"/>
    </source>
</evidence>
<accession>A0A975MKZ5</accession>
<evidence type="ECO:0000313" key="2">
    <source>
        <dbReference type="EMBL" id="QWF69751.1"/>
    </source>
</evidence>
<dbReference type="KEGG" id="mpad:KEF85_10235"/>
<gene>
    <name evidence="2" type="ORF">KEF85_10235</name>
</gene>
<keyword evidence="1" id="KW-0812">Transmembrane</keyword>
<keyword evidence="1" id="KW-0472">Membrane</keyword>
<name>A0A975MKZ5_9GAMM</name>
<sequence>MKNKDKASHYAHEAFDKIAGASSKASEVLYDKGEDLKIAEQILRKQCRRYVRDNPITALGIAATAGFLLSQLLKSTLNR</sequence>
<dbReference type="RefSeq" id="WP_215580167.1">
    <property type="nucleotide sequence ID" value="NZ_CP073754.1"/>
</dbReference>
<dbReference type="AlphaFoldDB" id="A0A975MKZ5"/>
<organism evidence="2 3">
    <name type="scientific">Methylomonas paludis</name>
    <dbReference type="NCBI Taxonomy" id="1173101"/>
    <lineage>
        <taxon>Bacteria</taxon>
        <taxon>Pseudomonadati</taxon>
        <taxon>Pseudomonadota</taxon>
        <taxon>Gammaproteobacteria</taxon>
        <taxon>Methylococcales</taxon>
        <taxon>Methylococcaceae</taxon>
        <taxon>Methylomonas</taxon>
    </lineage>
</organism>
<feature type="transmembrane region" description="Helical" evidence="1">
    <location>
        <begin position="54"/>
        <end position="73"/>
    </location>
</feature>
<proteinExistence type="predicted"/>
<dbReference type="Proteomes" id="UP000676649">
    <property type="component" value="Chromosome"/>
</dbReference>
<reference evidence="2" key="1">
    <citation type="submission" date="2021-04" db="EMBL/GenBank/DDBJ databases">
        <title>Draft genome sequence data of methanotrophic Methylovulum sp. strain S1L and Methylomonas sp. strain S2AM isolated from boreal lake water columns.</title>
        <authorList>
            <person name="Rissanen A.J."/>
            <person name="Mangayil R."/>
            <person name="Svenning M.M."/>
            <person name="Khanongnuch R."/>
        </authorList>
    </citation>
    <scope>NUCLEOTIDE SEQUENCE</scope>
    <source>
        <strain evidence="2">S2AM</strain>
    </source>
</reference>
<evidence type="ECO:0000256" key="1">
    <source>
        <dbReference type="SAM" id="Phobius"/>
    </source>
</evidence>
<keyword evidence="1" id="KW-1133">Transmembrane helix</keyword>
<protein>
    <submittedName>
        <fullName evidence="2">DUF883 domain-containing protein</fullName>
    </submittedName>
</protein>
<dbReference type="EMBL" id="CP073754">
    <property type="protein sequence ID" value="QWF69751.1"/>
    <property type="molecule type" value="Genomic_DNA"/>
</dbReference>